<dbReference type="InterPro" id="IPR052228">
    <property type="entry name" value="Sec_Metab_Biosynth_Oxidored"/>
</dbReference>
<organism evidence="2 3">
    <name type="scientific">Cylindrodendrum hubeiense</name>
    <dbReference type="NCBI Taxonomy" id="595255"/>
    <lineage>
        <taxon>Eukaryota</taxon>
        <taxon>Fungi</taxon>
        <taxon>Dikarya</taxon>
        <taxon>Ascomycota</taxon>
        <taxon>Pezizomycotina</taxon>
        <taxon>Sordariomycetes</taxon>
        <taxon>Hypocreomycetidae</taxon>
        <taxon>Hypocreales</taxon>
        <taxon>Nectriaceae</taxon>
        <taxon>Cylindrodendrum</taxon>
    </lineage>
</organism>
<evidence type="ECO:0000313" key="2">
    <source>
        <dbReference type="EMBL" id="KAF7555936.1"/>
    </source>
</evidence>
<dbReference type="PANTHER" id="PTHR47534:SF3">
    <property type="entry name" value="ALCOHOL DEHYDROGENASE-LIKE C-TERMINAL DOMAIN-CONTAINING PROTEIN"/>
    <property type="match status" value="1"/>
</dbReference>
<comment type="caution">
    <text evidence="2">The sequence shown here is derived from an EMBL/GenBank/DDBJ whole genome shotgun (WGS) entry which is preliminary data.</text>
</comment>
<dbReference type="GO" id="GO:0016491">
    <property type="term" value="F:oxidoreductase activity"/>
    <property type="evidence" value="ECO:0007669"/>
    <property type="project" value="UniProtKB-KW"/>
</dbReference>
<keyword evidence="3" id="KW-1185">Reference proteome</keyword>
<keyword evidence="1" id="KW-0560">Oxidoreductase</keyword>
<evidence type="ECO:0008006" key="4">
    <source>
        <dbReference type="Google" id="ProtNLM"/>
    </source>
</evidence>
<dbReference type="Pfam" id="PF00106">
    <property type="entry name" value="adh_short"/>
    <property type="match status" value="1"/>
</dbReference>
<name>A0A9P5HE64_9HYPO</name>
<dbReference type="InterPro" id="IPR002347">
    <property type="entry name" value="SDR_fam"/>
</dbReference>
<dbReference type="Proteomes" id="UP000722485">
    <property type="component" value="Unassembled WGS sequence"/>
</dbReference>
<evidence type="ECO:0000313" key="3">
    <source>
        <dbReference type="Proteomes" id="UP000722485"/>
    </source>
</evidence>
<dbReference type="Gene3D" id="3.40.50.720">
    <property type="entry name" value="NAD(P)-binding Rossmann-like Domain"/>
    <property type="match status" value="1"/>
</dbReference>
<reference evidence="2" key="1">
    <citation type="submission" date="2020-03" db="EMBL/GenBank/DDBJ databases">
        <title>Draft Genome Sequence of Cylindrodendrum hubeiense.</title>
        <authorList>
            <person name="Buettner E."/>
            <person name="Kellner H."/>
        </authorList>
    </citation>
    <scope>NUCLEOTIDE SEQUENCE</scope>
    <source>
        <strain evidence="2">IHI 201604</strain>
    </source>
</reference>
<dbReference type="EMBL" id="JAANBB010000016">
    <property type="protein sequence ID" value="KAF7555936.1"/>
    <property type="molecule type" value="Genomic_DNA"/>
</dbReference>
<dbReference type="SUPFAM" id="SSF51735">
    <property type="entry name" value="NAD(P)-binding Rossmann-fold domains"/>
    <property type="match status" value="1"/>
</dbReference>
<protein>
    <recommendedName>
        <fullName evidence="4">Short-chain dehydrogenases/reductase</fullName>
    </recommendedName>
</protein>
<sequence>MVAISIIKDSNTKVLPSALPSGLVAVFLGGTSGIGQATLKQFVVATKDKSPRVYIVGRSSKAAYPLLAELRQSNPSASIEFIEQDVSLVRSVDAAVSQIRQHESKVDLLFMSVGFVTFQGRIDTIEGLEPSMTTRYYSRARAIQLLLPLLNQSQNPHVINVLAAGLEAPLVEDDLDLVKPGNFSMDSSSKQAATMLTLVLERWAALNPNISFVHQFPGLVATPLLTRGSSGISGFLMRWIVSPILNTFFATSAEDAGAKSLFHATNARYTVPATADRAVPIPEGLERAERSPGGVFLVSDKSEYAENEKVLVDQRRLTEKVWEHTQQIFARVTQ</sequence>
<dbReference type="OrthoDB" id="2898509at2759"/>
<dbReference type="AlphaFoldDB" id="A0A9P5HE64"/>
<proteinExistence type="predicted"/>
<gene>
    <name evidence="2" type="ORF">G7Z17_g1814</name>
</gene>
<evidence type="ECO:0000256" key="1">
    <source>
        <dbReference type="ARBA" id="ARBA00023002"/>
    </source>
</evidence>
<dbReference type="InterPro" id="IPR036291">
    <property type="entry name" value="NAD(P)-bd_dom_sf"/>
</dbReference>
<dbReference type="PANTHER" id="PTHR47534">
    <property type="entry name" value="YALI0E05731P"/>
    <property type="match status" value="1"/>
</dbReference>
<accession>A0A9P5HE64</accession>